<dbReference type="InterPro" id="IPR000073">
    <property type="entry name" value="AB_hydrolase_1"/>
</dbReference>
<evidence type="ECO:0000259" key="2">
    <source>
        <dbReference type="Pfam" id="PF00561"/>
    </source>
</evidence>
<accession>A0AAW0LJP1</accession>
<dbReference type="FunFam" id="3.40.50.1820:FF:000025">
    <property type="entry name" value="putative methylesterase 11, chloroplastic"/>
    <property type="match status" value="1"/>
</dbReference>
<dbReference type="SUPFAM" id="SSF53474">
    <property type="entry name" value="alpha/beta-Hydrolases"/>
    <property type="match status" value="1"/>
</dbReference>
<reference evidence="3 4" key="1">
    <citation type="journal article" date="2018" name="Sci. Data">
        <title>The draft genome sequence of cork oak.</title>
        <authorList>
            <person name="Ramos A.M."/>
            <person name="Usie A."/>
            <person name="Barbosa P."/>
            <person name="Barros P.M."/>
            <person name="Capote T."/>
            <person name="Chaves I."/>
            <person name="Simoes F."/>
            <person name="Abreu I."/>
            <person name="Carrasquinho I."/>
            <person name="Faro C."/>
            <person name="Guimaraes J.B."/>
            <person name="Mendonca D."/>
            <person name="Nobrega F."/>
            <person name="Rodrigues L."/>
            <person name="Saibo N.J.M."/>
            <person name="Varela M.C."/>
            <person name="Egas C."/>
            <person name="Matos J."/>
            <person name="Miguel C.M."/>
            <person name="Oliveira M.M."/>
            <person name="Ricardo C.P."/>
            <person name="Goncalves S."/>
        </authorList>
    </citation>
    <scope>NUCLEOTIDE SEQUENCE [LARGE SCALE GENOMIC DNA]</scope>
    <source>
        <strain evidence="4">cv. HL8</strain>
    </source>
</reference>
<keyword evidence="1" id="KW-0378">Hydrolase</keyword>
<dbReference type="InterPro" id="IPR045889">
    <property type="entry name" value="MES/HNL"/>
</dbReference>
<evidence type="ECO:0000256" key="1">
    <source>
        <dbReference type="ARBA" id="ARBA00022801"/>
    </source>
</evidence>
<evidence type="ECO:0000313" key="4">
    <source>
        <dbReference type="Proteomes" id="UP000237347"/>
    </source>
</evidence>
<dbReference type="PANTHER" id="PTHR10992:SF1032">
    <property type="entry name" value="METHYLESTERASE 17"/>
    <property type="match status" value="1"/>
</dbReference>
<dbReference type="GO" id="GO:0080032">
    <property type="term" value="F:methyl jasmonate esterase activity"/>
    <property type="evidence" value="ECO:0007669"/>
    <property type="project" value="TreeGrafter"/>
</dbReference>
<dbReference type="InterPro" id="IPR029058">
    <property type="entry name" value="AB_hydrolase_fold"/>
</dbReference>
<protein>
    <submittedName>
        <fullName evidence="3">Methylesterase 17</fullName>
    </submittedName>
</protein>
<name>A0AAW0LJP1_QUESU</name>
<proteinExistence type="predicted"/>
<evidence type="ECO:0000313" key="3">
    <source>
        <dbReference type="EMBL" id="KAK7851142.1"/>
    </source>
</evidence>
<keyword evidence="4" id="KW-1185">Reference proteome</keyword>
<gene>
    <name evidence="3" type="primary">MES17_0</name>
    <name evidence="3" type="ORF">CFP56_042963</name>
</gene>
<feature type="domain" description="AB hydrolase-1" evidence="2">
    <location>
        <begin position="17"/>
        <end position="254"/>
    </location>
</feature>
<dbReference type="PANTHER" id="PTHR10992">
    <property type="entry name" value="METHYLESTERASE FAMILY MEMBER"/>
    <property type="match status" value="1"/>
</dbReference>
<feature type="non-terminal residue" evidence="3">
    <location>
        <position position="405"/>
    </location>
</feature>
<comment type="caution">
    <text evidence="3">The sequence shown here is derived from an EMBL/GenBank/DDBJ whole genome shotgun (WGS) entry which is preliminary data.</text>
</comment>
<sequence length="405" mass="45172">MGEKVVSLREAERGLKPHFVLVHGIGGGGWCWYKIRCLMENSGYRVSCVDLRSAGIDQTHADSLLSFDDYNKPLMDFMSALPDNEQIILVGHSAGGLSVTEATHKFAKKIRLVVYVAATMLKLGYMTDEDVKDGVPDLSEYGDVYKLGFGLGPDQPPTSALVKKEYQRKIIYHLSPLEDSTLAAMLLRPGPIKAIQNARFVAVADEDHNVDKVPRIYIKTMYDRVVKPEQQAAMIKRWPPSDVYVLDSDHSPFFSTPFLLFGLLGKFTKKNPFTISLKQIAKSPSFSSTSKTSAVHSSRTTDFTHLGRSTTTSCWFPPGYWCGTLPVSISRRTTPKLYTSDFCVILRVSATSGARYPVVRDKVAGKFISGVNPTSEMHPSRLQQNKACRLQQHQYLIWGDPIPDK</sequence>
<organism evidence="3 4">
    <name type="scientific">Quercus suber</name>
    <name type="common">Cork oak</name>
    <dbReference type="NCBI Taxonomy" id="58331"/>
    <lineage>
        <taxon>Eukaryota</taxon>
        <taxon>Viridiplantae</taxon>
        <taxon>Streptophyta</taxon>
        <taxon>Embryophyta</taxon>
        <taxon>Tracheophyta</taxon>
        <taxon>Spermatophyta</taxon>
        <taxon>Magnoliopsida</taxon>
        <taxon>eudicotyledons</taxon>
        <taxon>Gunneridae</taxon>
        <taxon>Pentapetalae</taxon>
        <taxon>rosids</taxon>
        <taxon>fabids</taxon>
        <taxon>Fagales</taxon>
        <taxon>Fagaceae</taxon>
        <taxon>Quercus</taxon>
    </lineage>
</organism>
<dbReference type="GO" id="GO:0080030">
    <property type="term" value="F:methyl indole-3-acetate esterase activity"/>
    <property type="evidence" value="ECO:0007669"/>
    <property type="project" value="TreeGrafter"/>
</dbReference>
<dbReference type="Gene3D" id="3.40.50.1820">
    <property type="entry name" value="alpha/beta hydrolase"/>
    <property type="match status" value="1"/>
</dbReference>
<dbReference type="GO" id="GO:0080031">
    <property type="term" value="F:methyl salicylate esterase activity"/>
    <property type="evidence" value="ECO:0007669"/>
    <property type="project" value="TreeGrafter"/>
</dbReference>
<dbReference type="Pfam" id="PF00561">
    <property type="entry name" value="Abhydrolase_1"/>
    <property type="match status" value="1"/>
</dbReference>
<dbReference type="AlphaFoldDB" id="A0AAW0LJP1"/>
<dbReference type="Proteomes" id="UP000237347">
    <property type="component" value="Unassembled WGS sequence"/>
</dbReference>
<dbReference type="GO" id="GO:0009696">
    <property type="term" value="P:salicylic acid metabolic process"/>
    <property type="evidence" value="ECO:0007669"/>
    <property type="project" value="TreeGrafter"/>
</dbReference>
<dbReference type="EMBL" id="PKMF04000091">
    <property type="protein sequence ID" value="KAK7851142.1"/>
    <property type="molecule type" value="Genomic_DNA"/>
</dbReference>
<dbReference type="GO" id="GO:0009694">
    <property type="term" value="P:jasmonic acid metabolic process"/>
    <property type="evidence" value="ECO:0007669"/>
    <property type="project" value="TreeGrafter"/>
</dbReference>